<name>C9MYS9_9FUSO</name>
<dbReference type="InterPro" id="IPR027417">
    <property type="entry name" value="P-loop_NTPase"/>
</dbReference>
<evidence type="ECO:0000313" key="1">
    <source>
        <dbReference type="EMBL" id="EEX74281.1"/>
    </source>
</evidence>
<reference evidence="1 2" key="1">
    <citation type="submission" date="2009-09" db="EMBL/GenBank/DDBJ databases">
        <authorList>
            <person name="Weinstock G."/>
            <person name="Sodergren E."/>
            <person name="Clifton S."/>
            <person name="Fulton L."/>
            <person name="Fulton B."/>
            <person name="Courtney L."/>
            <person name="Fronick C."/>
            <person name="Harrison M."/>
            <person name="Strong C."/>
            <person name="Farmer C."/>
            <person name="Delahaunty K."/>
            <person name="Markovic C."/>
            <person name="Hall O."/>
            <person name="Minx P."/>
            <person name="Tomlinson C."/>
            <person name="Mitreva M."/>
            <person name="Nelson J."/>
            <person name="Hou S."/>
            <person name="Wollam A."/>
            <person name="Pepin K.H."/>
            <person name="Johnson M."/>
            <person name="Bhonagiri V."/>
            <person name="Nash W.E."/>
            <person name="Warren W."/>
            <person name="Chinwalla A."/>
            <person name="Mardis E.R."/>
            <person name="Wilson R.K."/>
        </authorList>
    </citation>
    <scope>NUCLEOTIDE SEQUENCE [LARGE SCALE GENOMIC DNA]</scope>
    <source>
        <strain evidence="1 2">F0254</strain>
    </source>
</reference>
<accession>C9MYS9</accession>
<dbReference type="RefSeq" id="WP_006805037.1">
    <property type="nucleotide sequence ID" value="NZ_GG700633.1"/>
</dbReference>
<dbReference type="eggNOG" id="COG1198">
    <property type="taxonomic scope" value="Bacteria"/>
</dbReference>
<dbReference type="EMBL" id="ACVB02000011">
    <property type="protein sequence ID" value="EEX74281.1"/>
    <property type="molecule type" value="Genomic_DNA"/>
</dbReference>
<comment type="caution">
    <text evidence="1">The sequence shown here is derived from an EMBL/GenBank/DDBJ whole genome shotgun (WGS) entry which is preliminary data.</text>
</comment>
<dbReference type="AlphaFoldDB" id="C9MYS9"/>
<dbReference type="HOGENOM" id="CLU_3235506_0_0_0"/>
<organism evidence="1 2">
    <name type="scientific">Leptotrichia hofstadii F0254</name>
    <dbReference type="NCBI Taxonomy" id="634994"/>
    <lineage>
        <taxon>Bacteria</taxon>
        <taxon>Fusobacteriati</taxon>
        <taxon>Fusobacteriota</taxon>
        <taxon>Fusobacteriia</taxon>
        <taxon>Fusobacteriales</taxon>
        <taxon>Leptotrichiaceae</taxon>
        <taxon>Leptotrichia</taxon>
    </lineage>
</organism>
<evidence type="ECO:0000313" key="2">
    <source>
        <dbReference type="Proteomes" id="UP000006233"/>
    </source>
</evidence>
<proteinExistence type="predicted"/>
<gene>
    <name evidence="1" type="ORF">GCWU000323_01717</name>
</gene>
<dbReference type="STRING" id="634994.GCWU000323_01717"/>
<dbReference type="Gene3D" id="3.40.50.300">
    <property type="entry name" value="P-loop containing nucleotide triphosphate hydrolases"/>
    <property type="match status" value="1"/>
</dbReference>
<sequence>MEEAEIVKSEKIKVILGSATPSFETYYQAQQGDIELIELTKKV</sequence>
<protein>
    <submittedName>
        <fullName evidence="1">Uncharacterized protein</fullName>
    </submittedName>
</protein>
<dbReference type="Proteomes" id="UP000006233">
    <property type="component" value="Unassembled WGS sequence"/>
</dbReference>